<dbReference type="EMBL" id="CAKMRJ010002223">
    <property type="protein sequence ID" value="CAH1427572.1"/>
    <property type="molecule type" value="Genomic_DNA"/>
</dbReference>
<keyword evidence="6 15" id="KW-0812">Transmembrane</keyword>
<evidence type="ECO:0000256" key="11">
    <source>
        <dbReference type="ARBA" id="ARBA00022989"/>
    </source>
</evidence>
<evidence type="ECO:0000256" key="7">
    <source>
        <dbReference type="ARBA" id="ARBA00022723"/>
    </source>
</evidence>
<evidence type="ECO:0000256" key="5">
    <source>
        <dbReference type="ARBA" id="ARBA00022679"/>
    </source>
</evidence>
<comment type="caution">
    <text evidence="17">The sequence shown here is derived from an EMBL/GenBank/DDBJ whole genome shotgun (WGS) entry which is preliminary data.</text>
</comment>
<evidence type="ECO:0000256" key="14">
    <source>
        <dbReference type="PROSITE-ProRule" id="PRU00175"/>
    </source>
</evidence>
<keyword evidence="10" id="KW-0862">Zinc</keyword>
<dbReference type="GO" id="GO:0008270">
    <property type="term" value="F:zinc ion binding"/>
    <property type="evidence" value="ECO:0007669"/>
    <property type="project" value="UniProtKB-KW"/>
</dbReference>
<keyword evidence="5" id="KW-0808">Transferase</keyword>
<evidence type="ECO:0000256" key="4">
    <source>
        <dbReference type="ARBA" id="ARBA00012483"/>
    </source>
</evidence>
<keyword evidence="11 15" id="KW-1133">Transmembrane helix</keyword>
<keyword evidence="8 14" id="KW-0863">Zinc-finger</keyword>
<proteinExistence type="inferred from homology"/>
<feature type="domain" description="RING-type" evidence="16">
    <location>
        <begin position="130"/>
        <end position="172"/>
    </location>
</feature>
<evidence type="ECO:0000313" key="18">
    <source>
        <dbReference type="Proteomes" id="UP001157418"/>
    </source>
</evidence>
<dbReference type="FunFam" id="3.30.40.10:FF:000231">
    <property type="entry name" value="RING-H2 finger protein ATL46"/>
    <property type="match status" value="1"/>
</dbReference>
<name>A0AAU9MLZ3_9ASTR</name>
<dbReference type="PROSITE" id="PS50089">
    <property type="entry name" value="ZF_RING_2"/>
    <property type="match status" value="1"/>
</dbReference>
<dbReference type="SUPFAM" id="SSF57850">
    <property type="entry name" value="RING/U-box"/>
    <property type="match status" value="1"/>
</dbReference>
<organism evidence="17 18">
    <name type="scientific">Lactuca virosa</name>
    <dbReference type="NCBI Taxonomy" id="75947"/>
    <lineage>
        <taxon>Eukaryota</taxon>
        <taxon>Viridiplantae</taxon>
        <taxon>Streptophyta</taxon>
        <taxon>Embryophyta</taxon>
        <taxon>Tracheophyta</taxon>
        <taxon>Spermatophyta</taxon>
        <taxon>Magnoliopsida</taxon>
        <taxon>eudicotyledons</taxon>
        <taxon>Gunneridae</taxon>
        <taxon>Pentapetalae</taxon>
        <taxon>asterids</taxon>
        <taxon>campanulids</taxon>
        <taxon>Asterales</taxon>
        <taxon>Asteraceae</taxon>
        <taxon>Cichorioideae</taxon>
        <taxon>Cichorieae</taxon>
        <taxon>Lactucinae</taxon>
        <taxon>Lactuca</taxon>
    </lineage>
</organism>
<keyword evidence="18" id="KW-1185">Reference proteome</keyword>
<reference evidence="17 18" key="1">
    <citation type="submission" date="2022-01" db="EMBL/GenBank/DDBJ databases">
        <authorList>
            <person name="Xiong W."/>
            <person name="Schranz E."/>
        </authorList>
    </citation>
    <scope>NUCLEOTIDE SEQUENCE [LARGE SCALE GENOMIC DNA]</scope>
</reference>
<dbReference type="Proteomes" id="UP001157418">
    <property type="component" value="Unassembled WGS sequence"/>
</dbReference>
<dbReference type="GO" id="GO:0016020">
    <property type="term" value="C:membrane"/>
    <property type="evidence" value="ECO:0007669"/>
    <property type="project" value="UniProtKB-SubCell"/>
</dbReference>
<dbReference type="Gene3D" id="3.30.40.10">
    <property type="entry name" value="Zinc/RING finger domain, C3HC4 (zinc finger)"/>
    <property type="match status" value="1"/>
</dbReference>
<evidence type="ECO:0000256" key="2">
    <source>
        <dbReference type="ARBA" id="ARBA00004167"/>
    </source>
</evidence>
<dbReference type="SMART" id="SM00184">
    <property type="entry name" value="RING"/>
    <property type="match status" value="1"/>
</dbReference>
<dbReference type="CDD" id="cd16461">
    <property type="entry name" value="RING-H2_EL5-like"/>
    <property type="match status" value="1"/>
</dbReference>
<protein>
    <recommendedName>
        <fullName evidence="4">RING-type E3 ubiquitin transferase</fullName>
        <ecNumber evidence="4">2.3.2.27</ecNumber>
    </recommendedName>
</protein>
<dbReference type="GO" id="GO:0061630">
    <property type="term" value="F:ubiquitin protein ligase activity"/>
    <property type="evidence" value="ECO:0007669"/>
    <property type="project" value="UniProtKB-EC"/>
</dbReference>
<evidence type="ECO:0000256" key="13">
    <source>
        <dbReference type="ARBA" id="ARBA00024209"/>
    </source>
</evidence>
<evidence type="ECO:0000256" key="9">
    <source>
        <dbReference type="ARBA" id="ARBA00022786"/>
    </source>
</evidence>
<evidence type="ECO:0000256" key="3">
    <source>
        <dbReference type="ARBA" id="ARBA00004906"/>
    </source>
</evidence>
<dbReference type="InterPro" id="IPR013083">
    <property type="entry name" value="Znf_RING/FYVE/PHD"/>
</dbReference>
<evidence type="ECO:0000256" key="1">
    <source>
        <dbReference type="ARBA" id="ARBA00000900"/>
    </source>
</evidence>
<dbReference type="EC" id="2.3.2.27" evidence="4"/>
<dbReference type="InterPro" id="IPR001841">
    <property type="entry name" value="Znf_RING"/>
</dbReference>
<keyword evidence="12 15" id="KW-0472">Membrane</keyword>
<keyword evidence="9" id="KW-0833">Ubl conjugation pathway</keyword>
<evidence type="ECO:0000256" key="12">
    <source>
        <dbReference type="ARBA" id="ARBA00023136"/>
    </source>
</evidence>
<evidence type="ECO:0000256" key="10">
    <source>
        <dbReference type="ARBA" id="ARBA00022833"/>
    </source>
</evidence>
<dbReference type="PANTHER" id="PTHR45768:SF10">
    <property type="entry name" value="RING-H2 FINGER PROTEIN ATL13-RELATED"/>
    <property type="match status" value="1"/>
</dbReference>
<comment type="catalytic activity">
    <reaction evidence="1">
        <text>S-ubiquitinyl-[E2 ubiquitin-conjugating enzyme]-L-cysteine + [acceptor protein]-L-lysine = [E2 ubiquitin-conjugating enzyme]-L-cysteine + N(6)-ubiquitinyl-[acceptor protein]-L-lysine.</text>
        <dbReference type="EC" id="2.3.2.27"/>
    </reaction>
</comment>
<dbReference type="AlphaFoldDB" id="A0AAU9MLZ3"/>
<feature type="transmembrane region" description="Helical" evidence="15">
    <location>
        <begin position="49"/>
        <end position="70"/>
    </location>
</feature>
<evidence type="ECO:0000256" key="15">
    <source>
        <dbReference type="SAM" id="Phobius"/>
    </source>
</evidence>
<sequence length="460" mass="50958">MGQKILVSEYERPYYYNRPPLSPLPPPPPATVNHISHGFNLNDKVSPSVLLIIIIFAMIFFISGLLHLLVRFLMRPTNRDPDEFDNVTALQGQLQQLFHLHDSGVDQSFIDTLPVFTYKSIIGVKDPFDCAVCLCEFECEDKLRLLPECSHAFHMDCIDTWLLSHSTCPLCRGSLLSDFTPKSCSPVVLLLESGSEISREIANSDQPNPSSIQRVNSHLSNTEFEFDKGEMVKEDENKEKVVTIKLGKFKNVDGGGAGGGGGGVGGSDKQTIDGRRCFSMGSFEYVMDDNSSLQVPIRAQTKKLASKKSCLPITPSHRVAMSECGGDSRRDFKEIDVLGGGATGKSRRESFSVSKIWLRGKKEKSNPTVAAAIGTSSRGVFSFRFPVHRNDMKANSRANSELDIERWENSQEFQTCRWSDNLDSPPQEASNPPSLARRSLLWLMGSQQINVVPSSCSTNV</sequence>
<evidence type="ECO:0000259" key="16">
    <source>
        <dbReference type="PROSITE" id="PS50089"/>
    </source>
</evidence>
<accession>A0AAU9MLZ3</accession>
<evidence type="ECO:0000313" key="17">
    <source>
        <dbReference type="EMBL" id="CAH1427572.1"/>
    </source>
</evidence>
<comment type="similarity">
    <text evidence="13">Belongs to the RING-type zinc finger family. ATL subfamily.</text>
</comment>
<dbReference type="PANTHER" id="PTHR45768">
    <property type="entry name" value="E3 UBIQUITIN-PROTEIN LIGASE RNF13-LIKE"/>
    <property type="match status" value="1"/>
</dbReference>
<dbReference type="Pfam" id="PF13639">
    <property type="entry name" value="zf-RING_2"/>
    <property type="match status" value="1"/>
</dbReference>
<comment type="subcellular location">
    <subcellularLocation>
        <location evidence="2">Membrane</location>
        <topology evidence="2">Single-pass membrane protein</topology>
    </subcellularLocation>
</comment>
<keyword evidence="7" id="KW-0479">Metal-binding</keyword>
<evidence type="ECO:0000256" key="6">
    <source>
        <dbReference type="ARBA" id="ARBA00022692"/>
    </source>
</evidence>
<evidence type="ECO:0000256" key="8">
    <source>
        <dbReference type="ARBA" id="ARBA00022771"/>
    </source>
</evidence>
<comment type="pathway">
    <text evidence="3">Protein modification; protein ubiquitination.</text>
</comment>
<gene>
    <name evidence="17" type="ORF">LVIROSA_LOCUS14570</name>
</gene>